<reference evidence="3" key="1">
    <citation type="journal article" date="2019" name="Int. J. Syst. Evol. Microbiol.">
        <title>The Global Catalogue of Microorganisms (GCM) 10K type strain sequencing project: providing services to taxonomists for standard genome sequencing and annotation.</title>
        <authorList>
            <consortium name="The Broad Institute Genomics Platform"/>
            <consortium name="The Broad Institute Genome Sequencing Center for Infectious Disease"/>
            <person name="Wu L."/>
            <person name="Ma J."/>
        </authorList>
    </citation>
    <scope>NUCLEOTIDE SEQUENCE [LARGE SCALE GENOMIC DNA]</scope>
    <source>
        <strain evidence="3">JCM 17924</strain>
    </source>
</reference>
<dbReference type="Pfam" id="PF04480">
    <property type="entry name" value="DUF559"/>
    <property type="match status" value="1"/>
</dbReference>
<dbReference type="InterPro" id="IPR047216">
    <property type="entry name" value="Endonuclease_DUF559_bact"/>
</dbReference>
<sequence length="142" mass="16483">MSDEPENPSPFPYGMYTTDAQRWNKALKAYARTNRKNPTPAESHLWQELRAHKLGVQFRRQHAIKQFIVDFVCLAAWLIIEVDGSVHGDASQAEYDGGRSHELQECGFLVLRFTNEEVLYQMPKVLHSIHEHLLLLHPAYRK</sequence>
<name>A0ABP8J1I1_9BACT</name>
<keyword evidence="3" id="KW-1185">Reference proteome</keyword>
<dbReference type="CDD" id="cd01038">
    <property type="entry name" value="Endonuclease_DUF559"/>
    <property type="match status" value="1"/>
</dbReference>
<dbReference type="InterPro" id="IPR007569">
    <property type="entry name" value="DUF559"/>
</dbReference>
<evidence type="ECO:0000313" key="2">
    <source>
        <dbReference type="EMBL" id="GAA4383342.1"/>
    </source>
</evidence>
<dbReference type="Proteomes" id="UP001500454">
    <property type="component" value="Unassembled WGS sequence"/>
</dbReference>
<accession>A0ABP8J1I1</accession>
<dbReference type="EMBL" id="BAABHA010000007">
    <property type="protein sequence ID" value="GAA4383342.1"/>
    <property type="molecule type" value="Genomic_DNA"/>
</dbReference>
<proteinExistence type="predicted"/>
<dbReference type="SUPFAM" id="SSF52980">
    <property type="entry name" value="Restriction endonuclease-like"/>
    <property type="match status" value="1"/>
</dbReference>
<organism evidence="2 3">
    <name type="scientific">Hymenobacter koreensis</name>
    <dbReference type="NCBI Taxonomy" id="1084523"/>
    <lineage>
        <taxon>Bacteria</taxon>
        <taxon>Pseudomonadati</taxon>
        <taxon>Bacteroidota</taxon>
        <taxon>Cytophagia</taxon>
        <taxon>Cytophagales</taxon>
        <taxon>Hymenobacteraceae</taxon>
        <taxon>Hymenobacter</taxon>
    </lineage>
</organism>
<gene>
    <name evidence="2" type="ORF">GCM10023186_24410</name>
</gene>
<dbReference type="PANTHER" id="PTHR38590:SF1">
    <property type="entry name" value="BLL0828 PROTEIN"/>
    <property type="match status" value="1"/>
</dbReference>
<evidence type="ECO:0000313" key="3">
    <source>
        <dbReference type="Proteomes" id="UP001500454"/>
    </source>
</evidence>
<dbReference type="InterPro" id="IPR011335">
    <property type="entry name" value="Restrct_endonuc-II-like"/>
</dbReference>
<feature type="domain" description="DUF559" evidence="1">
    <location>
        <begin position="27"/>
        <end position="133"/>
    </location>
</feature>
<dbReference type="PANTHER" id="PTHR38590">
    <property type="entry name" value="BLL0828 PROTEIN"/>
    <property type="match status" value="1"/>
</dbReference>
<protein>
    <recommendedName>
        <fullName evidence="1">DUF559 domain-containing protein</fullName>
    </recommendedName>
</protein>
<comment type="caution">
    <text evidence="2">The sequence shown here is derived from an EMBL/GenBank/DDBJ whole genome shotgun (WGS) entry which is preliminary data.</text>
</comment>
<dbReference type="RefSeq" id="WP_345224565.1">
    <property type="nucleotide sequence ID" value="NZ_BAABHA010000007.1"/>
</dbReference>
<evidence type="ECO:0000259" key="1">
    <source>
        <dbReference type="Pfam" id="PF04480"/>
    </source>
</evidence>
<dbReference type="Gene3D" id="3.40.960.10">
    <property type="entry name" value="VSR Endonuclease"/>
    <property type="match status" value="1"/>
</dbReference>